<evidence type="ECO:0000256" key="4">
    <source>
        <dbReference type="ARBA" id="ARBA00023163"/>
    </source>
</evidence>
<dbReference type="InterPro" id="IPR036271">
    <property type="entry name" value="Tet_transcr_reg_TetR-rel_C_sf"/>
</dbReference>
<dbReference type="EMBL" id="FNRF01000002">
    <property type="protein sequence ID" value="SEA26614.1"/>
    <property type="molecule type" value="Genomic_DNA"/>
</dbReference>
<dbReference type="RefSeq" id="WP_074760444.1">
    <property type="nucleotide sequence ID" value="NZ_FNRF01000002.1"/>
</dbReference>
<dbReference type="Gene3D" id="1.10.10.60">
    <property type="entry name" value="Homeodomain-like"/>
    <property type="match status" value="1"/>
</dbReference>
<dbReference type="Gene3D" id="1.10.357.10">
    <property type="entry name" value="Tetracycline Repressor, domain 2"/>
    <property type="match status" value="1"/>
</dbReference>
<dbReference type="PRINTS" id="PR00455">
    <property type="entry name" value="HTHTETR"/>
</dbReference>
<dbReference type="GO" id="GO:0000976">
    <property type="term" value="F:transcription cis-regulatory region binding"/>
    <property type="evidence" value="ECO:0007669"/>
    <property type="project" value="TreeGrafter"/>
</dbReference>
<dbReference type="PANTHER" id="PTHR30055">
    <property type="entry name" value="HTH-TYPE TRANSCRIPTIONAL REGULATOR RUTR"/>
    <property type="match status" value="1"/>
</dbReference>
<reference evidence="7 8" key="1">
    <citation type="submission" date="2016-10" db="EMBL/GenBank/DDBJ databases">
        <authorList>
            <person name="de Groot N.N."/>
        </authorList>
    </citation>
    <scope>NUCLEOTIDE SEQUENCE [LARGE SCALE GENOMIC DNA]</scope>
    <source>
        <strain evidence="7 8">D31d</strain>
    </source>
</reference>
<protein>
    <submittedName>
        <fullName evidence="7">Transcriptional regulator, TetR family</fullName>
    </submittedName>
</protein>
<dbReference type="InterPro" id="IPR050109">
    <property type="entry name" value="HTH-type_TetR-like_transc_reg"/>
</dbReference>
<evidence type="ECO:0000256" key="2">
    <source>
        <dbReference type="ARBA" id="ARBA00023015"/>
    </source>
</evidence>
<evidence type="ECO:0000256" key="1">
    <source>
        <dbReference type="ARBA" id="ARBA00022491"/>
    </source>
</evidence>
<dbReference type="InterPro" id="IPR001647">
    <property type="entry name" value="HTH_TetR"/>
</dbReference>
<dbReference type="SUPFAM" id="SSF46689">
    <property type="entry name" value="Homeodomain-like"/>
    <property type="match status" value="1"/>
</dbReference>
<keyword evidence="1" id="KW-0678">Repressor</keyword>
<dbReference type="PANTHER" id="PTHR30055:SF175">
    <property type="entry name" value="HTH-TYPE TRANSCRIPTIONAL REPRESSOR KSTR2"/>
    <property type="match status" value="1"/>
</dbReference>
<proteinExistence type="predicted"/>
<name>A0A1H3ZTK7_XYLRU</name>
<accession>A0A1H3ZTK7</accession>
<evidence type="ECO:0000259" key="6">
    <source>
        <dbReference type="PROSITE" id="PS50977"/>
    </source>
</evidence>
<dbReference type="Proteomes" id="UP000182257">
    <property type="component" value="Unassembled WGS sequence"/>
</dbReference>
<keyword evidence="3 5" id="KW-0238">DNA-binding</keyword>
<dbReference type="OrthoDB" id="881297at2"/>
<organism evidence="7 8">
    <name type="scientific">Xylanibacter ruminicola</name>
    <name type="common">Prevotella ruminicola</name>
    <dbReference type="NCBI Taxonomy" id="839"/>
    <lineage>
        <taxon>Bacteria</taxon>
        <taxon>Pseudomonadati</taxon>
        <taxon>Bacteroidota</taxon>
        <taxon>Bacteroidia</taxon>
        <taxon>Bacteroidales</taxon>
        <taxon>Prevotellaceae</taxon>
        <taxon>Xylanibacter</taxon>
    </lineage>
</organism>
<keyword evidence="2" id="KW-0805">Transcription regulation</keyword>
<keyword evidence="4" id="KW-0804">Transcription</keyword>
<evidence type="ECO:0000313" key="7">
    <source>
        <dbReference type="EMBL" id="SEA26614.1"/>
    </source>
</evidence>
<evidence type="ECO:0000256" key="3">
    <source>
        <dbReference type="ARBA" id="ARBA00023125"/>
    </source>
</evidence>
<sequence>MQEIKDISDYKLNLKARIPDVAMQLFTERGISAVRMDDVAQAMSISKRTIYELYDKKEDLLFEVVVKHFKQRMDRMEQAVSHCTNVMEILLEVYHMKVSDFKKNNPLFFTEMVKYPQVKKFLDEQNNLMRDSSYGFIQRGVEEGYFRADLNYQMAVLQFDAMGEYIMQKELYRQYSIEDIFRNLVFVSLRGLCTDKGIKAIDEMLFQ</sequence>
<feature type="domain" description="HTH tetR-type" evidence="6">
    <location>
        <begin position="12"/>
        <end position="72"/>
    </location>
</feature>
<dbReference type="InterPro" id="IPR009057">
    <property type="entry name" value="Homeodomain-like_sf"/>
</dbReference>
<evidence type="ECO:0000256" key="5">
    <source>
        <dbReference type="PROSITE-ProRule" id="PRU00335"/>
    </source>
</evidence>
<dbReference type="SUPFAM" id="SSF48498">
    <property type="entry name" value="Tetracyclin repressor-like, C-terminal domain"/>
    <property type="match status" value="1"/>
</dbReference>
<dbReference type="PROSITE" id="PS50977">
    <property type="entry name" value="HTH_TETR_2"/>
    <property type="match status" value="1"/>
</dbReference>
<dbReference type="Pfam" id="PF00440">
    <property type="entry name" value="TetR_N"/>
    <property type="match status" value="1"/>
</dbReference>
<feature type="DNA-binding region" description="H-T-H motif" evidence="5">
    <location>
        <begin position="35"/>
        <end position="54"/>
    </location>
</feature>
<gene>
    <name evidence="7" type="ORF">SAMN05216462_0905</name>
</gene>
<dbReference type="AlphaFoldDB" id="A0A1H3ZTK7"/>
<evidence type="ECO:0000313" key="8">
    <source>
        <dbReference type="Proteomes" id="UP000182257"/>
    </source>
</evidence>
<dbReference type="GO" id="GO:0003700">
    <property type="term" value="F:DNA-binding transcription factor activity"/>
    <property type="evidence" value="ECO:0007669"/>
    <property type="project" value="TreeGrafter"/>
</dbReference>